<dbReference type="AlphaFoldDB" id="A0AAF0Z3W3"/>
<name>A0AAF0Z3W3_9MICO</name>
<organism evidence="1 2">
    <name type="scientific">Sanguibacter biliveldensis</name>
    <dbReference type="NCBI Taxonomy" id="3030830"/>
    <lineage>
        <taxon>Bacteria</taxon>
        <taxon>Bacillati</taxon>
        <taxon>Actinomycetota</taxon>
        <taxon>Actinomycetes</taxon>
        <taxon>Micrococcales</taxon>
        <taxon>Sanguibacteraceae</taxon>
        <taxon>Sanguibacter</taxon>
    </lineage>
</organism>
<keyword evidence="2" id="KW-1185">Reference proteome</keyword>
<dbReference type="Proteomes" id="UP001304340">
    <property type="component" value="Chromosome"/>
</dbReference>
<dbReference type="KEGG" id="sbil:SANBI_000487"/>
<proteinExistence type="predicted"/>
<gene>
    <name evidence="1" type="ORF">SANBI_000487</name>
</gene>
<evidence type="ECO:0000313" key="1">
    <source>
        <dbReference type="EMBL" id="WPF82855.1"/>
    </source>
</evidence>
<protein>
    <submittedName>
        <fullName evidence="1">Uncharacterized protein</fullName>
    </submittedName>
</protein>
<reference evidence="2" key="1">
    <citation type="submission" date="2023-11" db="EMBL/GenBank/DDBJ databases">
        <authorList>
            <person name="Helweg L.P."/>
            <person name="Kiel A."/>
            <person name="Hitz F."/>
            <person name="Ruckert-Reed C."/>
            <person name="Busche T."/>
            <person name="Kaltschmidt B."/>
            <person name="Kaltschmidt C."/>
        </authorList>
    </citation>
    <scope>NUCLEOTIDE SEQUENCE [LARGE SCALE GENOMIC DNA]</scope>
    <source>
        <strain evidence="2">4.1</strain>
    </source>
</reference>
<dbReference type="RefSeq" id="WP_319158582.1">
    <property type="nucleotide sequence ID" value="NZ_CP138359.1"/>
</dbReference>
<accession>A0AAF0Z3W3</accession>
<dbReference type="EMBL" id="CP138359">
    <property type="protein sequence ID" value="WPF82855.1"/>
    <property type="molecule type" value="Genomic_DNA"/>
</dbReference>
<evidence type="ECO:0000313" key="2">
    <source>
        <dbReference type="Proteomes" id="UP001304340"/>
    </source>
</evidence>
<sequence length="212" mass="20842">MANLTASMDVGARVPTAGPADGAIRFDGTGLIDRRGWADVDVDGVADVVEDAICGGATCAQPWDDADGDGIADWVEQLACGGPTCAVSALDSDGDGIPDFVGQVLCGDTGCSTETLHGDVDGDGIASWVEAVIVGDAVTATGTEDFNANGVSDAAELARCLEKQPTGGSGLAATGAAVGLWLSAALGLLGLGLAAQGASGTRSTSRDEGAEL</sequence>